<feature type="disulfide bond" evidence="15">
    <location>
        <begin position="312"/>
        <end position="339"/>
    </location>
</feature>
<dbReference type="Pfam" id="PF13778">
    <property type="entry name" value="DUF4174"/>
    <property type="match status" value="1"/>
</dbReference>
<evidence type="ECO:0000256" key="12">
    <source>
        <dbReference type="ARBA" id="ARBA00023018"/>
    </source>
</evidence>
<gene>
    <name evidence="18" type="primary">srpx2</name>
</gene>
<keyword evidence="9" id="KW-0732">Signal</keyword>
<dbReference type="PROSITE" id="PS50923">
    <property type="entry name" value="SUSHI"/>
    <property type="match status" value="3"/>
</dbReference>
<dbReference type="GO" id="GO:0005737">
    <property type="term" value="C:cytoplasm"/>
    <property type="evidence" value="ECO:0007669"/>
    <property type="project" value="UniProtKB-SubCell"/>
</dbReference>
<dbReference type="InterPro" id="IPR043555">
    <property type="entry name" value="SRPX-like"/>
</dbReference>
<feature type="domain" description="Sushi" evidence="17">
    <location>
        <begin position="90"/>
        <end position="140"/>
    </location>
</feature>
<dbReference type="PANTHER" id="PTHR46343">
    <property type="entry name" value="HYR DOMAIN-CONTAINING PROTEIN"/>
    <property type="match status" value="1"/>
</dbReference>
<comment type="subcellular location">
    <subcellularLocation>
        <location evidence="1">Cell surface</location>
    </subcellularLocation>
    <subcellularLocation>
        <location evidence="2">Cytoplasm</location>
    </subcellularLocation>
    <subcellularLocation>
        <location evidence="3">Secreted</location>
    </subcellularLocation>
    <subcellularLocation>
        <location evidence="14">Synapse</location>
    </subcellularLocation>
</comment>
<name>A0A672MWN6_SINGR</name>
<feature type="domain" description="Sushi" evidence="17">
    <location>
        <begin position="282"/>
        <end position="341"/>
    </location>
</feature>
<dbReference type="SUPFAM" id="SSF57535">
    <property type="entry name" value="Complement control module/SCR domain"/>
    <property type="match status" value="3"/>
</dbReference>
<evidence type="ECO:0000256" key="8">
    <source>
        <dbReference type="ARBA" id="ARBA00022659"/>
    </source>
</evidence>
<keyword evidence="13 15" id="KW-1015">Disulfide bond</keyword>
<evidence type="ECO:0000256" key="7">
    <source>
        <dbReference type="ARBA" id="ARBA00022657"/>
    </source>
</evidence>
<evidence type="ECO:0000256" key="5">
    <source>
        <dbReference type="ARBA" id="ARBA00022490"/>
    </source>
</evidence>
<dbReference type="InterPro" id="IPR003410">
    <property type="entry name" value="HYR_dom"/>
</dbReference>
<keyword evidence="5" id="KW-0963">Cytoplasm</keyword>
<keyword evidence="10" id="KW-0677">Repeat</keyword>
<evidence type="ECO:0000256" key="6">
    <source>
        <dbReference type="ARBA" id="ARBA00022525"/>
    </source>
</evidence>
<evidence type="ECO:0000256" key="11">
    <source>
        <dbReference type="ARBA" id="ARBA00022889"/>
    </source>
</evidence>
<dbReference type="InterPro" id="IPR000436">
    <property type="entry name" value="Sushi_SCR_CCP_dom"/>
</dbReference>
<protein>
    <recommendedName>
        <fullName evidence="4">Sushi repeat-containing protein SRPX2</fullName>
    </recommendedName>
</protein>
<dbReference type="GO" id="GO:0045202">
    <property type="term" value="C:synapse"/>
    <property type="evidence" value="ECO:0007669"/>
    <property type="project" value="UniProtKB-SubCell"/>
</dbReference>
<keyword evidence="8 15" id="KW-0768">Sushi</keyword>
<dbReference type="InterPro" id="IPR025232">
    <property type="entry name" value="DUF4174"/>
</dbReference>
<dbReference type="GO" id="GO:0098609">
    <property type="term" value="P:cell-cell adhesion"/>
    <property type="evidence" value="ECO:0007669"/>
    <property type="project" value="TreeGrafter"/>
</dbReference>
<evidence type="ECO:0000259" key="16">
    <source>
        <dbReference type="PROSITE" id="PS50825"/>
    </source>
</evidence>
<dbReference type="InParanoid" id="A0A672MWN6"/>
<evidence type="ECO:0000256" key="15">
    <source>
        <dbReference type="PROSITE-ProRule" id="PRU00302"/>
    </source>
</evidence>
<dbReference type="Proteomes" id="UP000472262">
    <property type="component" value="Unassembled WGS sequence"/>
</dbReference>
<accession>A0A672MWN6</accession>
<evidence type="ECO:0000256" key="4">
    <source>
        <dbReference type="ARBA" id="ARBA00014594"/>
    </source>
</evidence>
<proteinExistence type="predicted"/>
<evidence type="ECO:0000313" key="18">
    <source>
        <dbReference type="Ensembl" id="ENSSGRP00000040092.1"/>
    </source>
</evidence>
<dbReference type="Pfam" id="PF02494">
    <property type="entry name" value="HYR"/>
    <property type="match status" value="1"/>
</dbReference>
<feature type="domain" description="HYR" evidence="16">
    <location>
        <begin position="198"/>
        <end position="281"/>
    </location>
</feature>
<reference evidence="18" key="2">
    <citation type="submission" date="2025-09" db="UniProtKB">
        <authorList>
            <consortium name="Ensembl"/>
        </authorList>
    </citation>
    <scope>IDENTIFICATION</scope>
</reference>
<evidence type="ECO:0000256" key="9">
    <source>
        <dbReference type="ARBA" id="ARBA00022729"/>
    </source>
</evidence>
<dbReference type="GO" id="GO:0051965">
    <property type="term" value="P:positive regulation of synapse assembly"/>
    <property type="evidence" value="ECO:0007669"/>
    <property type="project" value="TreeGrafter"/>
</dbReference>
<keyword evidence="11" id="KW-0130">Cell adhesion</keyword>
<evidence type="ECO:0000313" key="19">
    <source>
        <dbReference type="Proteomes" id="UP000472262"/>
    </source>
</evidence>
<dbReference type="GO" id="GO:0009986">
    <property type="term" value="C:cell surface"/>
    <property type="evidence" value="ECO:0007669"/>
    <property type="project" value="UniProtKB-SubCell"/>
</dbReference>
<dbReference type="GO" id="GO:0090050">
    <property type="term" value="P:positive regulation of cell migration involved in sprouting angiogenesis"/>
    <property type="evidence" value="ECO:0007669"/>
    <property type="project" value="TreeGrafter"/>
</dbReference>
<feature type="domain" description="Sushi" evidence="17">
    <location>
        <begin position="141"/>
        <end position="199"/>
    </location>
</feature>
<sequence>MPWRRCVLRCESETTLFDLLKEDDIRFVMPRADPCWSLREYINLVLWIAGLAFTVDEARGRNMWLPLLRRIHRPRHPQWCHVLKLSNGEVSCSSPRGGHHRGSLGARCLLSCVRGYKRLGRSSVQCMPNRRWSGSAVCRKIRCHVLPLIDHGMYSCTRGFVVDSRCDYTCYEGYQIEGDRYRMCQEEGTWSGTEPTCADHDPPKLKCPLSRVKIAEPGKLTAMVSWERPVAKDTADRALQVLRNGLESGSDFPEGMHVIRYKVSDQARNTATCKFTVHVEVRRCPKLKPPMHGYLTCSSDGNNYGAVCEYDCDPGFERTGFATRVCQLSRSWSDEAAQCVLMAIKTDVRSAGALLDQFYEKRRLLVVSTPDNANQKYRLQNIMLQKAECGLDLRHVTVIELLGTSPREVGRIKEQRLDPEVIEGLRQALYISTAYFTMVLLDEYGVDRERFVNPTTSDELYSYVDEYLLAEEELERLEMNRDFCD</sequence>
<dbReference type="InterPro" id="IPR035976">
    <property type="entry name" value="Sushi/SCR/CCP_sf"/>
</dbReference>
<dbReference type="Ensembl" id="ENSSGRT00000042975.1">
    <property type="protein sequence ID" value="ENSSGRP00000040092.1"/>
    <property type="gene ID" value="ENSSGRG00000021790.1"/>
</dbReference>
<organism evidence="18 19">
    <name type="scientific">Sinocyclocheilus grahami</name>
    <name type="common">Dianchi golden-line fish</name>
    <name type="synonym">Barbus grahami</name>
    <dbReference type="NCBI Taxonomy" id="75366"/>
    <lineage>
        <taxon>Eukaryota</taxon>
        <taxon>Metazoa</taxon>
        <taxon>Chordata</taxon>
        <taxon>Craniata</taxon>
        <taxon>Vertebrata</taxon>
        <taxon>Euteleostomi</taxon>
        <taxon>Actinopterygii</taxon>
        <taxon>Neopterygii</taxon>
        <taxon>Teleostei</taxon>
        <taxon>Ostariophysi</taxon>
        <taxon>Cypriniformes</taxon>
        <taxon>Cyprinidae</taxon>
        <taxon>Cyprininae</taxon>
        <taxon>Sinocyclocheilus</taxon>
    </lineage>
</organism>
<feature type="disulfide bond" evidence="15">
    <location>
        <begin position="170"/>
        <end position="197"/>
    </location>
</feature>
<dbReference type="CDD" id="cd00033">
    <property type="entry name" value="CCP"/>
    <property type="match status" value="3"/>
</dbReference>
<evidence type="ECO:0000256" key="2">
    <source>
        <dbReference type="ARBA" id="ARBA00004496"/>
    </source>
</evidence>
<keyword evidence="12" id="KW-0770">Synapse</keyword>
<evidence type="ECO:0000256" key="3">
    <source>
        <dbReference type="ARBA" id="ARBA00004613"/>
    </source>
</evidence>
<dbReference type="PROSITE" id="PS50825">
    <property type="entry name" value="HYR"/>
    <property type="match status" value="1"/>
</dbReference>
<evidence type="ECO:0000259" key="17">
    <source>
        <dbReference type="PROSITE" id="PS50923"/>
    </source>
</evidence>
<dbReference type="AlphaFoldDB" id="A0A672MWN6"/>
<evidence type="ECO:0000256" key="13">
    <source>
        <dbReference type="ARBA" id="ARBA00023157"/>
    </source>
</evidence>
<dbReference type="GO" id="GO:0005102">
    <property type="term" value="F:signaling receptor binding"/>
    <property type="evidence" value="ECO:0007669"/>
    <property type="project" value="TreeGrafter"/>
</dbReference>
<comment type="caution">
    <text evidence="15">Lacks conserved residue(s) required for the propagation of feature annotation.</text>
</comment>
<evidence type="ECO:0000256" key="14">
    <source>
        <dbReference type="ARBA" id="ARBA00034103"/>
    </source>
</evidence>
<dbReference type="SMART" id="SM00032">
    <property type="entry name" value="CCP"/>
    <property type="match status" value="3"/>
</dbReference>
<evidence type="ECO:0000256" key="1">
    <source>
        <dbReference type="ARBA" id="ARBA00004241"/>
    </source>
</evidence>
<evidence type="ECO:0000256" key="10">
    <source>
        <dbReference type="ARBA" id="ARBA00022737"/>
    </source>
</evidence>
<dbReference type="FunCoup" id="A0A672MWN6">
    <property type="interactions" value="1391"/>
</dbReference>
<dbReference type="GO" id="GO:0001525">
    <property type="term" value="P:angiogenesis"/>
    <property type="evidence" value="ECO:0007669"/>
    <property type="project" value="UniProtKB-KW"/>
</dbReference>
<reference evidence="18" key="1">
    <citation type="submission" date="2025-08" db="UniProtKB">
        <authorList>
            <consortium name="Ensembl"/>
        </authorList>
    </citation>
    <scope>IDENTIFICATION</scope>
</reference>
<dbReference type="Gene3D" id="2.10.70.10">
    <property type="entry name" value="Complement Module, domain 1"/>
    <property type="match status" value="3"/>
</dbReference>
<dbReference type="Pfam" id="PF00084">
    <property type="entry name" value="Sushi"/>
    <property type="match status" value="3"/>
</dbReference>
<keyword evidence="7" id="KW-0037">Angiogenesis</keyword>
<keyword evidence="19" id="KW-1185">Reference proteome</keyword>
<keyword evidence="6" id="KW-0964">Secreted</keyword>
<dbReference type="GO" id="GO:0005576">
    <property type="term" value="C:extracellular region"/>
    <property type="evidence" value="ECO:0007669"/>
    <property type="project" value="UniProtKB-SubCell"/>
</dbReference>
<dbReference type="PANTHER" id="PTHR46343:SF3">
    <property type="entry name" value="SUSHI REPEAT-CONTAINING PROTEIN SRPX2"/>
    <property type="match status" value="1"/>
</dbReference>